<reference evidence="1" key="1">
    <citation type="submission" date="2021-12" db="EMBL/GenBank/DDBJ databases">
        <authorList>
            <person name="Martin H S."/>
        </authorList>
    </citation>
    <scope>NUCLEOTIDE SEQUENCE</scope>
</reference>
<name>A0A8J9VUQ0_9NEOP</name>
<gene>
    <name evidence="1" type="ORF">BINO364_LOCUS15484</name>
</gene>
<sequence>MFSSSSNDVVDINSDDDEDITEIIDSVISDKPIIQLFKRLITSDNKQHTILTNAQIVDILHKEFNIIISNIHELEGDIYLTIMKKYLKDWPQWDEFDKLVNELKKKNDYVSVNKVLQTNYISLRQYLKDILDFTEDLAKKAVQKTVDEELDKKTDNSEGNDERTVVLEVRASRSQLNQLFFREPNPEFNNSIFNSTYSVPTQISCNVLPLEAILNWWGVCIGISTSTNNLMIYRREITHEVEHVLVNRHLISRFNPLKVLDQDLKINNASLQTKIDRSDFVKFIDNLTSAFSRAKDILEFIKKDLELLPNVLYSKVAYKRYTNKYPYVRYLYKDNEIQDGDKTNDINKKKYDIQLKETVSPQYKTYIGKMIASNKNLFVQCLPCNFSASGTNLIDDLRLHFNQHHNLEPDWKCTNCSKSFSMAYLAQNWWTHRC</sequence>
<feature type="non-terminal residue" evidence="1">
    <location>
        <position position="434"/>
    </location>
</feature>
<protein>
    <recommendedName>
        <fullName evidence="3">C2H2-type domain-containing protein</fullName>
    </recommendedName>
</protein>
<dbReference type="OrthoDB" id="7268531at2759"/>
<dbReference type="EMBL" id="OV170228">
    <property type="protein sequence ID" value="CAH0730508.1"/>
    <property type="molecule type" value="Genomic_DNA"/>
</dbReference>
<proteinExistence type="predicted"/>
<dbReference type="Proteomes" id="UP000838878">
    <property type="component" value="Chromosome 8"/>
</dbReference>
<keyword evidence="2" id="KW-1185">Reference proteome</keyword>
<evidence type="ECO:0008006" key="3">
    <source>
        <dbReference type="Google" id="ProtNLM"/>
    </source>
</evidence>
<accession>A0A8J9VUQ0</accession>
<dbReference type="AlphaFoldDB" id="A0A8J9VUQ0"/>
<organism evidence="1 2">
    <name type="scientific">Brenthis ino</name>
    <name type="common">lesser marbled fritillary</name>
    <dbReference type="NCBI Taxonomy" id="405034"/>
    <lineage>
        <taxon>Eukaryota</taxon>
        <taxon>Metazoa</taxon>
        <taxon>Ecdysozoa</taxon>
        <taxon>Arthropoda</taxon>
        <taxon>Hexapoda</taxon>
        <taxon>Insecta</taxon>
        <taxon>Pterygota</taxon>
        <taxon>Neoptera</taxon>
        <taxon>Endopterygota</taxon>
        <taxon>Lepidoptera</taxon>
        <taxon>Glossata</taxon>
        <taxon>Ditrysia</taxon>
        <taxon>Papilionoidea</taxon>
        <taxon>Nymphalidae</taxon>
        <taxon>Heliconiinae</taxon>
        <taxon>Argynnini</taxon>
        <taxon>Brenthis</taxon>
    </lineage>
</organism>
<evidence type="ECO:0000313" key="1">
    <source>
        <dbReference type="EMBL" id="CAH0730508.1"/>
    </source>
</evidence>
<evidence type="ECO:0000313" key="2">
    <source>
        <dbReference type="Proteomes" id="UP000838878"/>
    </source>
</evidence>